<gene>
    <name evidence="4" type="ORF">BWK73_06430</name>
</gene>
<dbReference type="Pfam" id="PF13356">
    <property type="entry name" value="Arm-DNA-bind_3"/>
    <property type="match status" value="1"/>
</dbReference>
<dbReference type="EMBL" id="MTEJ01000012">
    <property type="protein sequence ID" value="OQX15649.1"/>
    <property type="molecule type" value="Genomic_DNA"/>
</dbReference>
<protein>
    <recommendedName>
        <fullName evidence="3">Integrase DNA-binding domain-containing protein</fullName>
    </recommendedName>
</protein>
<dbReference type="AlphaFoldDB" id="A0A1Y1QX04"/>
<name>A0A1Y1QX04_9GAMM</name>
<dbReference type="Gene3D" id="3.30.160.390">
    <property type="entry name" value="Integrase, DNA-binding domain"/>
    <property type="match status" value="1"/>
</dbReference>
<dbReference type="InterPro" id="IPR025166">
    <property type="entry name" value="Integrase_DNA_bind_dom"/>
</dbReference>
<dbReference type="InterPro" id="IPR038488">
    <property type="entry name" value="Integrase_DNA-bd_sf"/>
</dbReference>
<feature type="domain" description="Integrase DNA-binding" evidence="3">
    <location>
        <begin position="14"/>
        <end position="98"/>
    </location>
</feature>
<dbReference type="PANTHER" id="PTHR30629">
    <property type="entry name" value="PROPHAGE INTEGRASE"/>
    <property type="match status" value="1"/>
</dbReference>
<organism evidence="4 5">
    <name type="scientific">Thiothrix lacustris</name>
    <dbReference type="NCBI Taxonomy" id="525917"/>
    <lineage>
        <taxon>Bacteria</taxon>
        <taxon>Pseudomonadati</taxon>
        <taxon>Pseudomonadota</taxon>
        <taxon>Gammaproteobacteria</taxon>
        <taxon>Thiotrichales</taxon>
        <taxon>Thiotrichaceae</taxon>
        <taxon>Thiothrix</taxon>
    </lineage>
</organism>
<dbReference type="PANTHER" id="PTHR30629:SF2">
    <property type="entry name" value="PROPHAGE INTEGRASE INTS-RELATED"/>
    <property type="match status" value="1"/>
</dbReference>
<accession>A0A1Y1QX04</accession>
<keyword evidence="2" id="KW-0229">DNA integration</keyword>
<comment type="similarity">
    <text evidence="1">Belongs to the 'phage' integrase family.</text>
</comment>
<dbReference type="InterPro" id="IPR050808">
    <property type="entry name" value="Phage_Integrase"/>
</dbReference>
<evidence type="ECO:0000313" key="4">
    <source>
        <dbReference type="EMBL" id="OQX15649.1"/>
    </source>
</evidence>
<evidence type="ECO:0000256" key="1">
    <source>
        <dbReference type="ARBA" id="ARBA00008857"/>
    </source>
</evidence>
<proteinExistence type="inferred from homology"/>
<sequence length="131" mass="14922">MTANPDTKPCKRKLTDSLLRVAKPYKDGKPRNYSDGGGLYLHVIPSGKFWRYNYRFPKQKTLSIGKYPAITLKLARERHEEARALLARGIDPSTYKRELQAANADSDANSFEAIAREWLFFIRVSGGNCQQ</sequence>
<reference evidence="4 5" key="1">
    <citation type="submission" date="2017-01" db="EMBL/GenBank/DDBJ databases">
        <title>Novel large sulfur bacteria in the metagenomes of groundwater-fed chemosynthetic microbial mats in the Lake Huron basin.</title>
        <authorList>
            <person name="Sharrar A.M."/>
            <person name="Flood B.E."/>
            <person name="Bailey J.V."/>
            <person name="Jones D.S."/>
            <person name="Biddanda B."/>
            <person name="Ruberg S.A."/>
            <person name="Marcus D.N."/>
            <person name="Dick G.J."/>
        </authorList>
    </citation>
    <scope>NUCLEOTIDE SEQUENCE [LARGE SCALE GENOMIC DNA]</scope>
    <source>
        <strain evidence="4">A8</strain>
    </source>
</reference>
<evidence type="ECO:0000256" key="2">
    <source>
        <dbReference type="ARBA" id="ARBA00022908"/>
    </source>
</evidence>
<evidence type="ECO:0000259" key="3">
    <source>
        <dbReference type="Pfam" id="PF13356"/>
    </source>
</evidence>
<dbReference type="Proteomes" id="UP000192491">
    <property type="component" value="Unassembled WGS sequence"/>
</dbReference>
<dbReference type="GO" id="GO:0015074">
    <property type="term" value="P:DNA integration"/>
    <property type="evidence" value="ECO:0007669"/>
    <property type="project" value="UniProtKB-KW"/>
</dbReference>
<comment type="caution">
    <text evidence="4">The sequence shown here is derived from an EMBL/GenBank/DDBJ whole genome shotgun (WGS) entry which is preliminary data.</text>
</comment>
<evidence type="ECO:0000313" key="5">
    <source>
        <dbReference type="Proteomes" id="UP000192491"/>
    </source>
</evidence>